<proteinExistence type="predicted"/>
<gene>
    <name evidence="1" type="ORF">BDM02DRAFT_3117770</name>
</gene>
<organism evidence="1 2">
    <name type="scientific">Thelephora ganbajun</name>
    <name type="common">Ganba fungus</name>
    <dbReference type="NCBI Taxonomy" id="370292"/>
    <lineage>
        <taxon>Eukaryota</taxon>
        <taxon>Fungi</taxon>
        <taxon>Dikarya</taxon>
        <taxon>Basidiomycota</taxon>
        <taxon>Agaricomycotina</taxon>
        <taxon>Agaricomycetes</taxon>
        <taxon>Thelephorales</taxon>
        <taxon>Thelephoraceae</taxon>
        <taxon>Thelephora</taxon>
    </lineage>
</organism>
<protein>
    <submittedName>
        <fullName evidence="1">Uncharacterized protein</fullName>
    </submittedName>
</protein>
<keyword evidence="2" id="KW-1185">Reference proteome</keyword>
<reference evidence="1" key="1">
    <citation type="submission" date="2019-10" db="EMBL/GenBank/DDBJ databases">
        <authorList>
            <consortium name="DOE Joint Genome Institute"/>
            <person name="Kuo A."/>
            <person name="Miyauchi S."/>
            <person name="Kiss E."/>
            <person name="Drula E."/>
            <person name="Kohler A."/>
            <person name="Sanchez-Garcia M."/>
            <person name="Andreopoulos B."/>
            <person name="Barry K.W."/>
            <person name="Bonito G."/>
            <person name="Buee M."/>
            <person name="Carver A."/>
            <person name="Chen C."/>
            <person name="Cichocki N."/>
            <person name="Clum A."/>
            <person name="Culley D."/>
            <person name="Crous P.W."/>
            <person name="Fauchery L."/>
            <person name="Girlanda M."/>
            <person name="Hayes R."/>
            <person name="Keri Z."/>
            <person name="Labutti K."/>
            <person name="Lipzen A."/>
            <person name="Lombard V."/>
            <person name="Magnuson J."/>
            <person name="Maillard F."/>
            <person name="Morin E."/>
            <person name="Murat C."/>
            <person name="Nolan M."/>
            <person name="Ohm R."/>
            <person name="Pangilinan J."/>
            <person name="Pereira M."/>
            <person name="Perotto S."/>
            <person name="Peter M."/>
            <person name="Riley R."/>
            <person name="Sitrit Y."/>
            <person name="Stielow B."/>
            <person name="Szollosi G."/>
            <person name="Zifcakova L."/>
            <person name="Stursova M."/>
            <person name="Spatafora J.W."/>
            <person name="Tedersoo L."/>
            <person name="Vaario L.-M."/>
            <person name="Yamada A."/>
            <person name="Yan M."/>
            <person name="Wang P."/>
            <person name="Xu J."/>
            <person name="Bruns T."/>
            <person name="Baldrian P."/>
            <person name="Vilgalys R."/>
            <person name="Henrissat B."/>
            <person name="Grigoriev I.V."/>
            <person name="Hibbett D."/>
            <person name="Nagy L.G."/>
            <person name="Martin F.M."/>
        </authorList>
    </citation>
    <scope>NUCLEOTIDE SEQUENCE</scope>
    <source>
        <strain evidence="1">P2</strain>
    </source>
</reference>
<accession>A0ACB6ZC40</accession>
<dbReference type="EMBL" id="MU118044">
    <property type="protein sequence ID" value="KAF9646953.1"/>
    <property type="molecule type" value="Genomic_DNA"/>
</dbReference>
<dbReference type="Proteomes" id="UP000886501">
    <property type="component" value="Unassembled WGS sequence"/>
</dbReference>
<comment type="caution">
    <text evidence="1">The sequence shown here is derived from an EMBL/GenBank/DDBJ whole genome shotgun (WGS) entry which is preliminary data.</text>
</comment>
<evidence type="ECO:0000313" key="2">
    <source>
        <dbReference type="Proteomes" id="UP000886501"/>
    </source>
</evidence>
<name>A0ACB6ZC40_THEGA</name>
<reference evidence="1" key="2">
    <citation type="journal article" date="2020" name="Nat. Commun.">
        <title>Large-scale genome sequencing of mycorrhizal fungi provides insights into the early evolution of symbiotic traits.</title>
        <authorList>
            <person name="Miyauchi S."/>
            <person name="Kiss E."/>
            <person name="Kuo A."/>
            <person name="Drula E."/>
            <person name="Kohler A."/>
            <person name="Sanchez-Garcia M."/>
            <person name="Morin E."/>
            <person name="Andreopoulos B."/>
            <person name="Barry K.W."/>
            <person name="Bonito G."/>
            <person name="Buee M."/>
            <person name="Carver A."/>
            <person name="Chen C."/>
            <person name="Cichocki N."/>
            <person name="Clum A."/>
            <person name="Culley D."/>
            <person name="Crous P.W."/>
            <person name="Fauchery L."/>
            <person name="Girlanda M."/>
            <person name="Hayes R.D."/>
            <person name="Keri Z."/>
            <person name="LaButti K."/>
            <person name="Lipzen A."/>
            <person name="Lombard V."/>
            <person name="Magnuson J."/>
            <person name="Maillard F."/>
            <person name="Murat C."/>
            <person name="Nolan M."/>
            <person name="Ohm R.A."/>
            <person name="Pangilinan J."/>
            <person name="Pereira M.F."/>
            <person name="Perotto S."/>
            <person name="Peter M."/>
            <person name="Pfister S."/>
            <person name="Riley R."/>
            <person name="Sitrit Y."/>
            <person name="Stielow J.B."/>
            <person name="Szollosi G."/>
            <person name="Zifcakova L."/>
            <person name="Stursova M."/>
            <person name="Spatafora J.W."/>
            <person name="Tedersoo L."/>
            <person name="Vaario L.M."/>
            <person name="Yamada A."/>
            <person name="Yan M."/>
            <person name="Wang P."/>
            <person name="Xu J."/>
            <person name="Bruns T."/>
            <person name="Baldrian P."/>
            <person name="Vilgalys R."/>
            <person name="Dunand C."/>
            <person name="Henrissat B."/>
            <person name="Grigoriev I.V."/>
            <person name="Hibbett D."/>
            <person name="Nagy L.G."/>
            <person name="Martin F.M."/>
        </authorList>
    </citation>
    <scope>NUCLEOTIDE SEQUENCE</scope>
    <source>
        <strain evidence="1">P2</strain>
    </source>
</reference>
<sequence>MVRHRTATNVERTLNQILRIKGSETPDYPYYKDGIRESTHHSLSTYPHYAGVRRLLRAKLGQENT</sequence>
<evidence type="ECO:0000313" key="1">
    <source>
        <dbReference type="EMBL" id="KAF9646953.1"/>
    </source>
</evidence>